<dbReference type="SUPFAM" id="SSF50494">
    <property type="entry name" value="Trypsin-like serine proteases"/>
    <property type="match status" value="1"/>
</dbReference>
<dbReference type="GO" id="GO:0004252">
    <property type="term" value="F:serine-type endopeptidase activity"/>
    <property type="evidence" value="ECO:0007669"/>
    <property type="project" value="InterPro"/>
</dbReference>
<dbReference type="PANTHER" id="PTHR24252:SF7">
    <property type="entry name" value="HYALIN"/>
    <property type="match status" value="1"/>
</dbReference>
<keyword evidence="1" id="KW-0645">Protease</keyword>
<keyword evidence="5" id="KW-0732">Signal</keyword>
<dbReference type="PRINTS" id="PR00722">
    <property type="entry name" value="CHYMOTRYPSIN"/>
</dbReference>
<keyword evidence="4" id="KW-1015">Disulfide bond</keyword>
<dbReference type="InterPro" id="IPR001254">
    <property type="entry name" value="Trypsin_dom"/>
</dbReference>
<dbReference type="InterPro" id="IPR043504">
    <property type="entry name" value="Peptidase_S1_PA_chymotrypsin"/>
</dbReference>
<dbReference type="Pfam" id="PF00089">
    <property type="entry name" value="Trypsin"/>
    <property type="match status" value="1"/>
</dbReference>
<dbReference type="InterPro" id="IPR009003">
    <property type="entry name" value="Peptidase_S1_PA"/>
</dbReference>
<feature type="chain" id="PRO_5029712988" description="Peptidase S1 domain-containing protein" evidence="5">
    <location>
        <begin position="26"/>
        <end position="386"/>
    </location>
</feature>
<sequence>MGQWNLIICQVLLLLILLSTQCILGAWDFSPYCEDVSKITTICNDIYGGSSMICKKTCQKQRPLHCGVRKPLPPSSGAPEGEIGEDGNKGKEILQRFRRVVGGREAINGEWPWLVSLRLNGVLKCNGAVLSKDWVLTAASCFDADYSSANPNDWRVFAGDYKFSQSENKEQMRRVKTILKHDKYFPFWKEGHVDIPDDFDVALLKLSTSLSLNDHISPICIPDAPEDFDNAECTVTGWGRSQSSHIVNDIPRTAKVQLVSRAICNAEQAYNGSIHSRAICGRYRDNANGVTSDACNQDSGGPLACQKKGGRWAAVGLVSWGYSCGQGGPLSVYGVFTKMQHAKIKEWIVLTILSYNDVINNIESIPQIYRRSKLRMLEMKKKKSME</sequence>
<dbReference type="SMART" id="SM00020">
    <property type="entry name" value="Tryp_SPc"/>
    <property type="match status" value="1"/>
</dbReference>
<dbReference type="EnsemblMetazoa" id="CLYHEMT007343.1">
    <property type="protein sequence ID" value="CLYHEMP007343.1"/>
    <property type="gene ID" value="CLYHEMG007343"/>
</dbReference>
<reference evidence="7" key="1">
    <citation type="submission" date="2021-01" db="UniProtKB">
        <authorList>
            <consortium name="EnsemblMetazoa"/>
        </authorList>
    </citation>
    <scope>IDENTIFICATION</scope>
</reference>
<evidence type="ECO:0000256" key="3">
    <source>
        <dbReference type="ARBA" id="ARBA00022825"/>
    </source>
</evidence>
<evidence type="ECO:0000259" key="6">
    <source>
        <dbReference type="PROSITE" id="PS50240"/>
    </source>
</evidence>
<keyword evidence="2" id="KW-0378">Hydrolase</keyword>
<dbReference type="FunFam" id="2.40.10.10:FF:000003">
    <property type="entry name" value="Transmembrane serine protease 3"/>
    <property type="match status" value="1"/>
</dbReference>
<dbReference type="PROSITE" id="PS50240">
    <property type="entry name" value="TRYPSIN_DOM"/>
    <property type="match status" value="1"/>
</dbReference>
<dbReference type="RefSeq" id="XP_066934472.1">
    <property type="nucleotide sequence ID" value="XM_067078371.1"/>
</dbReference>
<evidence type="ECO:0000256" key="1">
    <source>
        <dbReference type="ARBA" id="ARBA00022670"/>
    </source>
</evidence>
<evidence type="ECO:0000313" key="8">
    <source>
        <dbReference type="Proteomes" id="UP000594262"/>
    </source>
</evidence>
<evidence type="ECO:0000256" key="5">
    <source>
        <dbReference type="SAM" id="SignalP"/>
    </source>
</evidence>
<dbReference type="PANTHER" id="PTHR24252">
    <property type="entry name" value="ACROSIN-RELATED"/>
    <property type="match status" value="1"/>
</dbReference>
<dbReference type="OrthoDB" id="9425590at2759"/>
<evidence type="ECO:0000256" key="2">
    <source>
        <dbReference type="ARBA" id="ARBA00022801"/>
    </source>
</evidence>
<dbReference type="CDD" id="cd00190">
    <property type="entry name" value="Tryp_SPc"/>
    <property type="match status" value="1"/>
</dbReference>
<proteinExistence type="predicted"/>
<protein>
    <recommendedName>
        <fullName evidence="6">Peptidase S1 domain-containing protein</fullName>
    </recommendedName>
</protein>
<evidence type="ECO:0000313" key="7">
    <source>
        <dbReference type="EnsemblMetazoa" id="CLYHEMP007343.1"/>
    </source>
</evidence>
<dbReference type="GeneID" id="136822136"/>
<dbReference type="InterPro" id="IPR001314">
    <property type="entry name" value="Peptidase_S1A"/>
</dbReference>
<feature type="domain" description="Peptidase S1" evidence="6">
    <location>
        <begin position="100"/>
        <end position="353"/>
    </location>
</feature>
<dbReference type="Gene3D" id="2.40.10.10">
    <property type="entry name" value="Trypsin-like serine proteases"/>
    <property type="match status" value="1"/>
</dbReference>
<organism evidence="7 8">
    <name type="scientific">Clytia hemisphaerica</name>
    <dbReference type="NCBI Taxonomy" id="252671"/>
    <lineage>
        <taxon>Eukaryota</taxon>
        <taxon>Metazoa</taxon>
        <taxon>Cnidaria</taxon>
        <taxon>Hydrozoa</taxon>
        <taxon>Hydroidolina</taxon>
        <taxon>Leptothecata</taxon>
        <taxon>Obeliida</taxon>
        <taxon>Clytiidae</taxon>
        <taxon>Clytia</taxon>
    </lineage>
</organism>
<feature type="signal peptide" evidence="5">
    <location>
        <begin position="1"/>
        <end position="25"/>
    </location>
</feature>
<accession>A0A7M5VCV7</accession>
<keyword evidence="8" id="KW-1185">Reference proteome</keyword>
<keyword evidence="3" id="KW-0720">Serine protease</keyword>
<evidence type="ECO:0000256" key="4">
    <source>
        <dbReference type="ARBA" id="ARBA00023157"/>
    </source>
</evidence>
<dbReference type="Proteomes" id="UP000594262">
    <property type="component" value="Unplaced"/>
</dbReference>
<dbReference type="AlphaFoldDB" id="A0A7M5VCV7"/>
<name>A0A7M5VCV7_9CNID</name>
<dbReference type="GO" id="GO:0006508">
    <property type="term" value="P:proteolysis"/>
    <property type="evidence" value="ECO:0007669"/>
    <property type="project" value="UniProtKB-KW"/>
</dbReference>